<organism evidence="3 4">
    <name type="scientific">Chitinophaga niabensis</name>
    <dbReference type="NCBI Taxonomy" id="536979"/>
    <lineage>
        <taxon>Bacteria</taxon>
        <taxon>Pseudomonadati</taxon>
        <taxon>Bacteroidota</taxon>
        <taxon>Chitinophagia</taxon>
        <taxon>Chitinophagales</taxon>
        <taxon>Chitinophagaceae</taxon>
        <taxon>Chitinophaga</taxon>
    </lineage>
</organism>
<dbReference type="AlphaFoldDB" id="A0A1N6D4M7"/>
<feature type="domain" description="DUF7379" evidence="2">
    <location>
        <begin position="865"/>
        <end position="970"/>
    </location>
</feature>
<dbReference type="InterPro" id="IPR050452">
    <property type="entry name" value="Metacaspase"/>
</dbReference>
<name>A0A1N6D4M7_9BACT</name>
<dbReference type="Pfam" id="PF24096">
    <property type="entry name" value="DUF7379"/>
    <property type="match status" value="1"/>
</dbReference>
<reference evidence="3 4" key="1">
    <citation type="submission" date="2016-11" db="EMBL/GenBank/DDBJ databases">
        <authorList>
            <person name="Jaros S."/>
            <person name="Januszkiewicz K."/>
            <person name="Wedrychowicz H."/>
        </authorList>
    </citation>
    <scope>NUCLEOTIDE SEQUENCE [LARGE SCALE GENOMIC DNA]</scope>
    <source>
        <strain evidence="3 4">DSM 24787</strain>
    </source>
</reference>
<feature type="domain" description="Peptidase C14 caspase" evidence="1">
    <location>
        <begin position="7"/>
        <end position="288"/>
    </location>
</feature>
<evidence type="ECO:0000259" key="2">
    <source>
        <dbReference type="Pfam" id="PF24096"/>
    </source>
</evidence>
<gene>
    <name evidence="3" type="ORF">SAMN04488055_0255</name>
</gene>
<dbReference type="GO" id="GO:0005737">
    <property type="term" value="C:cytoplasm"/>
    <property type="evidence" value="ECO:0007669"/>
    <property type="project" value="TreeGrafter"/>
</dbReference>
<dbReference type="RefSeq" id="WP_074237367.1">
    <property type="nucleotide sequence ID" value="NZ_FSRA01000001.1"/>
</dbReference>
<dbReference type="OrthoDB" id="9812126at2"/>
<keyword evidence="4" id="KW-1185">Reference proteome</keyword>
<evidence type="ECO:0000259" key="1">
    <source>
        <dbReference type="Pfam" id="PF00656"/>
    </source>
</evidence>
<dbReference type="Pfam" id="PF00656">
    <property type="entry name" value="Peptidase_C14"/>
    <property type="match status" value="1"/>
</dbReference>
<dbReference type="PANTHER" id="PTHR48104">
    <property type="entry name" value="METACASPASE-4"/>
    <property type="match status" value="1"/>
</dbReference>
<dbReference type="Gene3D" id="3.40.50.1820">
    <property type="entry name" value="alpha/beta hydrolase"/>
    <property type="match status" value="1"/>
</dbReference>
<accession>A0A1N6D4M7</accession>
<dbReference type="STRING" id="536979.SAMN04488055_0255"/>
<dbReference type="SUPFAM" id="SSF52129">
    <property type="entry name" value="Caspase-like"/>
    <property type="match status" value="1"/>
</dbReference>
<dbReference type="PANTHER" id="PTHR48104:SF30">
    <property type="entry name" value="METACASPASE-1"/>
    <property type="match status" value="1"/>
</dbReference>
<evidence type="ECO:0000313" key="3">
    <source>
        <dbReference type="EMBL" id="SIN65699.1"/>
    </source>
</evidence>
<dbReference type="Gene3D" id="3.40.50.1460">
    <property type="match status" value="1"/>
</dbReference>
<evidence type="ECO:0000313" key="4">
    <source>
        <dbReference type="Proteomes" id="UP000185003"/>
    </source>
</evidence>
<sequence>MQQCTLYATFVGINAYPEGQLSGCIADVLDLDLLLREQIAQQKEVVYKPQYFLAPNEADKTRLAEYPTQLDYKSPTFANITKEAFRHFKDAKKGDICLFYYSGHGSQIDAPSVFHFSKPDQQNETIVCVDSRDPAEPEARDIIDKELAYLIWQAFDKKESHNLVIMDCCHSGNNTRSLMKTAPEVKFRFIPSSRNKIPFESYIGYGDGAFYTVEDGNAKIKTPRYVHLASCRDDEKAQETMGGGLFTVKLLEALRAGGTAKSYRNLMQSLAITVGNRADKQTPVAFSQEDKDLDQQFLSSSIIPYKPTFEVRGGRSWKMFGGAIHSLTAGTKVRVTDGELTADVALLEVFPTHSILDPTGMRAFDTDTETAKAIVLKVPEPFMKVSVKVKDPKPLKDAYRHPYFTLLFEENAPGAQYIIQTLEDGQYALFAVNGTTPLFKREHDPAEFLENVNKVGNWLNAVELKNIDPAFTKDDFIFEWQVIEGVEDVDAVKEELKPQAEGVTLHYRNGFSPAFRLKISISPKAAFTSCYIKALYLDSTYGINGDLIRDDNNQLEGGNGIFLSYAIGTETFVTLPVILEKKYSLYNINEAIDLLKIVVSDTRMNLDQYNQETLELDDPNGGTRAIDVTRTRAGKTVEQPRWSIFTFDIKCVGEQKEQILKPGAKVDFAGFTVETPDGISAKAFALTAADQQQAFEEVKTRSADVAPGFKPSANIWGEALTDTPFAHIQALELFPEGGKLEIQEGKPLIIRPNAPRTATRSLGDDKLEEIIIPYGYDSNLQMYIPLGYADDKGNIFIEQLPPETPGQLRPDAVNTRSLGSSVKLFFKKIFRPKEVNKLVLYALENKAWVEQKNMDKLSSGGKAVLLIHGIIGDTKYMVEVFKEHAAGIDFILTYDYENLSTAVSQTAEILHNKLKAAGFGGAGKMPELSIVAHSMGGLVSRWLIEQVPGVNYVKRLILVGSPCGGSEMAKLGVSAFGLLTQALNVTGPVKYAITGLSYLLKHLKLHPGTTLQELSPGSDLLQKLSLSGMADKVQYHIIGGNTDLLKDYNGDDFFLKRIAASLKDKILYPGLSFALYEKEPNDMAVTLKSMQAIHQLDATAQVQIVASNHLTYFREGESLTKLLKLI</sequence>
<dbReference type="SUPFAM" id="SSF53474">
    <property type="entry name" value="alpha/beta-Hydrolases"/>
    <property type="match status" value="1"/>
</dbReference>
<dbReference type="EMBL" id="FSRA01000001">
    <property type="protein sequence ID" value="SIN65699.1"/>
    <property type="molecule type" value="Genomic_DNA"/>
</dbReference>
<dbReference type="InterPro" id="IPR011600">
    <property type="entry name" value="Pept_C14_caspase"/>
</dbReference>
<dbReference type="GO" id="GO:0006508">
    <property type="term" value="P:proteolysis"/>
    <property type="evidence" value="ECO:0007669"/>
    <property type="project" value="InterPro"/>
</dbReference>
<dbReference type="InterPro" id="IPR055803">
    <property type="entry name" value="DUF7379"/>
</dbReference>
<dbReference type="InterPro" id="IPR029030">
    <property type="entry name" value="Caspase-like_dom_sf"/>
</dbReference>
<proteinExistence type="predicted"/>
<dbReference type="InterPro" id="IPR029058">
    <property type="entry name" value="AB_hydrolase_fold"/>
</dbReference>
<protein>
    <submittedName>
        <fullName evidence="3">Caspase domain-containing protein</fullName>
    </submittedName>
</protein>
<dbReference type="Proteomes" id="UP000185003">
    <property type="component" value="Unassembled WGS sequence"/>
</dbReference>
<dbReference type="GO" id="GO:0004197">
    <property type="term" value="F:cysteine-type endopeptidase activity"/>
    <property type="evidence" value="ECO:0007669"/>
    <property type="project" value="InterPro"/>
</dbReference>